<dbReference type="InterPro" id="IPR003661">
    <property type="entry name" value="HisK_dim/P_dom"/>
</dbReference>
<keyword evidence="7" id="KW-0067">ATP-binding</keyword>
<evidence type="ECO:0000259" key="10">
    <source>
        <dbReference type="PROSITE" id="PS50109"/>
    </source>
</evidence>
<feature type="region of interest" description="Disordered" evidence="9">
    <location>
        <begin position="48"/>
        <end position="72"/>
    </location>
</feature>
<accession>A0ABW9CPM0</accession>
<evidence type="ECO:0000313" key="11">
    <source>
        <dbReference type="EMBL" id="MFM0520398.1"/>
    </source>
</evidence>
<dbReference type="InterPro" id="IPR036097">
    <property type="entry name" value="HisK_dim/P_sf"/>
</dbReference>
<dbReference type="Pfam" id="PF02518">
    <property type="entry name" value="HATPase_c"/>
    <property type="match status" value="1"/>
</dbReference>
<dbReference type="EMBL" id="JAQQDB010000023">
    <property type="protein sequence ID" value="MFM0520398.1"/>
    <property type="molecule type" value="Genomic_DNA"/>
</dbReference>
<keyword evidence="4" id="KW-0808">Transferase</keyword>
<evidence type="ECO:0000256" key="9">
    <source>
        <dbReference type="SAM" id="MobiDB-lite"/>
    </source>
</evidence>
<dbReference type="SMART" id="SM00387">
    <property type="entry name" value="HATPase_c"/>
    <property type="match status" value="1"/>
</dbReference>
<dbReference type="PANTHER" id="PTHR42878">
    <property type="entry name" value="TWO-COMPONENT HISTIDINE KINASE"/>
    <property type="match status" value="1"/>
</dbReference>
<dbReference type="InterPro" id="IPR036890">
    <property type="entry name" value="HATPase_C_sf"/>
</dbReference>
<dbReference type="InterPro" id="IPR004358">
    <property type="entry name" value="Sig_transdc_His_kin-like_C"/>
</dbReference>
<dbReference type="CDD" id="cd00082">
    <property type="entry name" value="HisKA"/>
    <property type="match status" value="1"/>
</dbReference>
<dbReference type="SMART" id="SM00388">
    <property type="entry name" value="HisKA"/>
    <property type="match status" value="1"/>
</dbReference>
<dbReference type="GO" id="GO:0016301">
    <property type="term" value="F:kinase activity"/>
    <property type="evidence" value="ECO:0007669"/>
    <property type="project" value="UniProtKB-KW"/>
</dbReference>
<feature type="compositionally biased region" description="Basic and acidic residues" evidence="9">
    <location>
        <begin position="51"/>
        <end position="72"/>
    </location>
</feature>
<gene>
    <name evidence="11" type="ORF">PQR08_23490</name>
</gene>
<keyword evidence="3" id="KW-0597">Phosphoprotein</keyword>
<dbReference type="SUPFAM" id="SSF47384">
    <property type="entry name" value="Homodimeric domain of signal transducing histidine kinase"/>
    <property type="match status" value="1"/>
</dbReference>
<dbReference type="EC" id="2.7.13.3" evidence="2"/>
<sequence length="372" mass="40754">MSLADFIEGDLPGLIDDWAEYALALSQEGSQLSETQLRDSAADILTSIAADMRDTQSPKEQESKSRRDGRELENSFDRVAHLHAEDRLSHGFGINAVVAEFRALRATVLRRWLRTSPDGESAFQEMIRFNEAIDQVLAESVRHYAYRTERIRDLFAGVLAHDLRSPLGAILNSGEVLLRDESLSPASVRAVAFVQRGAMRMKKMIDDLLIFTRTRLGDAMPVSFAPQDMGRICVDAADEVRASYPDARIDLRLAGELQGRRDGSRLGQLMVNLLTNAVRYGSGPIVVEAKGQDGKVTVVVSNQGDPIPEHALPTLFDPLTRASSPNRSGTAAGIGLGLYICRCITTAHQGTISVESSEQGTRFTVHLPRSPA</sequence>
<dbReference type="Gene3D" id="1.10.287.130">
    <property type="match status" value="1"/>
</dbReference>
<dbReference type="RefSeq" id="WP_408162462.1">
    <property type="nucleotide sequence ID" value="NZ_JAQQDB010000023.1"/>
</dbReference>
<dbReference type="Proteomes" id="UP001629462">
    <property type="component" value="Unassembled WGS sequence"/>
</dbReference>
<feature type="domain" description="Histidine kinase" evidence="10">
    <location>
        <begin position="158"/>
        <end position="371"/>
    </location>
</feature>
<evidence type="ECO:0000256" key="4">
    <source>
        <dbReference type="ARBA" id="ARBA00022679"/>
    </source>
</evidence>
<dbReference type="InterPro" id="IPR050351">
    <property type="entry name" value="BphY/WalK/GraS-like"/>
</dbReference>
<keyword evidence="12" id="KW-1185">Reference proteome</keyword>
<reference evidence="11 12" key="1">
    <citation type="journal article" date="2024" name="Chem. Sci.">
        <title>Discovery of megapolipeptins by genome mining of a Burkholderiales bacteria collection.</title>
        <authorList>
            <person name="Paulo B.S."/>
            <person name="Recchia M.J.J."/>
            <person name="Lee S."/>
            <person name="Fergusson C.H."/>
            <person name="Romanowski S.B."/>
            <person name="Hernandez A."/>
            <person name="Krull N."/>
            <person name="Liu D.Y."/>
            <person name="Cavanagh H."/>
            <person name="Bos A."/>
            <person name="Gray C.A."/>
            <person name="Murphy B.T."/>
            <person name="Linington R.G."/>
            <person name="Eustaquio A.S."/>
        </authorList>
    </citation>
    <scope>NUCLEOTIDE SEQUENCE [LARGE SCALE GENOMIC DNA]</scope>
    <source>
        <strain evidence="11 12">RL17-374-BIF-D</strain>
    </source>
</reference>
<proteinExistence type="predicted"/>
<organism evidence="11 12">
    <name type="scientific">Caballeronia jiangsuensis</name>
    <dbReference type="NCBI Taxonomy" id="1458357"/>
    <lineage>
        <taxon>Bacteria</taxon>
        <taxon>Pseudomonadati</taxon>
        <taxon>Pseudomonadota</taxon>
        <taxon>Betaproteobacteria</taxon>
        <taxon>Burkholderiales</taxon>
        <taxon>Burkholderiaceae</taxon>
        <taxon>Caballeronia</taxon>
    </lineage>
</organism>
<dbReference type="SUPFAM" id="SSF55874">
    <property type="entry name" value="ATPase domain of HSP90 chaperone/DNA topoisomerase II/histidine kinase"/>
    <property type="match status" value="1"/>
</dbReference>
<evidence type="ECO:0000256" key="8">
    <source>
        <dbReference type="ARBA" id="ARBA00023012"/>
    </source>
</evidence>
<dbReference type="InterPro" id="IPR003594">
    <property type="entry name" value="HATPase_dom"/>
</dbReference>
<keyword evidence="8" id="KW-0902">Two-component regulatory system</keyword>
<evidence type="ECO:0000256" key="6">
    <source>
        <dbReference type="ARBA" id="ARBA00022777"/>
    </source>
</evidence>
<evidence type="ECO:0000256" key="7">
    <source>
        <dbReference type="ARBA" id="ARBA00022840"/>
    </source>
</evidence>
<evidence type="ECO:0000313" key="12">
    <source>
        <dbReference type="Proteomes" id="UP001629462"/>
    </source>
</evidence>
<dbReference type="Gene3D" id="3.30.565.10">
    <property type="entry name" value="Histidine kinase-like ATPase, C-terminal domain"/>
    <property type="match status" value="1"/>
</dbReference>
<comment type="caution">
    <text evidence="11">The sequence shown here is derived from an EMBL/GenBank/DDBJ whole genome shotgun (WGS) entry which is preliminary data.</text>
</comment>
<dbReference type="PROSITE" id="PS50109">
    <property type="entry name" value="HIS_KIN"/>
    <property type="match status" value="1"/>
</dbReference>
<keyword evidence="6 11" id="KW-0418">Kinase</keyword>
<keyword evidence="5" id="KW-0547">Nucleotide-binding</keyword>
<name>A0ABW9CPM0_9BURK</name>
<dbReference type="Pfam" id="PF00512">
    <property type="entry name" value="HisKA"/>
    <property type="match status" value="1"/>
</dbReference>
<protein>
    <recommendedName>
        <fullName evidence="2">histidine kinase</fullName>
        <ecNumber evidence="2">2.7.13.3</ecNumber>
    </recommendedName>
</protein>
<evidence type="ECO:0000256" key="5">
    <source>
        <dbReference type="ARBA" id="ARBA00022741"/>
    </source>
</evidence>
<comment type="catalytic activity">
    <reaction evidence="1">
        <text>ATP + protein L-histidine = ADP + protein N-phospho-L-histidine.</text>
        <dbReference type="EC" id="2.7.13.3"/>
    </reaction>
</comment>
<dbReference type="PANTHER" id="PTHR42878:SF7">
    <property type="entry name" value="SENSOR HISTIDINE KINASE GLRK"/>
    <property type="match status" value="1"/>
</dbReference>
<evidence type="ECO:0000256" key="2">
    <source>
        <dbReference type="ARBA" id="ARBA00012438"/>
    </source>
</evidence>
<dbReference type="InterPro" id="IPR005467">
    <property type="entry name" value="His_kinase_dom"/>
</dbReference>
<evidence type="ECO:0000256" key="1">
    <source>
        <dbReference type="ARBA" id="ARBA00000085"/>
    </source>
</evidence>
<dbReference type="PRINTS" id="PR00344">
    <property type="entry name" value="BCTRLSENSOR"/>
</dbReference>
<evidence type="ECO:0000256" key="3">
    <source>
        <dbReference type="ARBA" id="ARBA00022553"/>
    </source>
</evidence>